<accession>I5B6T2</accession>
<evidence type="ECO:0000256" key="2">
    <source>
        <dbReference type="ARBA" id="ARBA00034247"/>
    </source>
</evidence>
<dbReference type="SUPFAM" id="SSF55073">
    <property type="entry name" value="Nucleotide cyclase"/>
    <property type="match status" value="1"/>
</dbReference>
<keyword evidence="5" id="KW-1185">Reference proteome</keyword>
<dbReference type="RefSeq" id="WP_004075121.1">
    <property type="nucleotide sequence ID" value="NZ_CM001488.1"/>
</dbReference>
<reference evidence="4 5" key="1">
    <citation type="submission" date="2011-09" db="EMBL/GenBank/DDBJ databases">
        <authorList>
            <consortium name="US DOE Joint Genome Institute (JGI-PGF)"/>
            <person name="Lucas S."/>
            <person name="Han J."/>
            <person name="Lapidus A."/>
            <person name="Cheng J.-F."/>
            <person name="Goodwin L."/>
            <person name="Pitluck S."/>
            <person name="Peters L."/>
            <person name="Land M.L."/>
            <person name="Hauser L."/>
            <person name="Orellana R."/>
            <person name="Lovley D."/>
            <person name="Woyke T.J."/>
        </authorList>
    </citation>
    <scope>NUCLEOTIDE SEQUENCE [LARGE SCALE GENOMIC DNA]</scope>
    <source>
        <strain evidence="4 5">2ac9</strain>
    </source>
</reference>
<dbReference type="NCBIfam" id="TIGR00254">
    <property type="entry name" value="GGDEF"/>
    <property type="match status" value="1"/>
</dbReference>
<dbReference type="SMART" id="SM00267">
    <property type="entry name" value="GGDEF"/>
    <property type="match status" value="1"/>
</dbReference>
<dbReference type="InterPro" id="IPR000160">
    <property type="entry name" value="GGDEF_dom"/>
</dbReference>
<dbReference type="PANTHER" id="PTHR45138:SF9">
    <property type="entry name" value="DIGUANYLATE CYCLASE DGCM-RELATED"/>
    <property type="match status" value="1"/>
</dbReference>
<reference evidence="4 5" key="2">
    <citation type="submission" date="2012-02" db="EMBL/GenBank/DDBJ databases">
        <title>Improved High-Quality Draft sequence of Desulfobacter postgatei 2ac9.</title>
        <authorList>
            <consortium name="US DOE Joint Genome Institute"/>
            <person name="Lucas S."/>
            <person name="Han J."/>
            <person name="Lapidus A."/>
            <person name="Cheng J.-F."/>
            <person name="Goodwin L."/>
            <person name="Pitluck S."/>
            <person name="Peters L."/>
            <person name="Ovchinnikova G."/>
            <person name="Held B."/>
            <person name="Detter J.C."/>
            <person name="Han C."/>
            <person name="Tapia R."/>
            <person name="Land M."/>
            <person name="Hauser L."/>
            <person name="Kyrpides N."/>
            <person name="Ivanova N."/>
            <person name="Pagani I."/>
            <person name="Orellana R."/>
            <person name="Lovley D."/>
            <person name="Woyke T."/>
        </authorList>
    </citation>
    <scope>NUCLEOTIDE SEQUENCE [LARGE SCALE GENOMIC DNA]</scope>
    <source>
        <strain evidence="4 5">2ac9</strain>
    </source>
</reference>
<proteinExistence type="predicted"/>
<dbReference type="InterPro" id="IPR043128">
    <property type="entry name" value="Rev_trsase/Diguanyl_cyclase"/>
</dbReference>
<gene>
    <name evidence="4" type="ORF">DespoDRAFT_03428</name>
</gene>
<dbReference type="Proteomes" id="UP000005778">
    <property type="component" value="Chromosome"/>
</dbReference>
<evidence type="ECO:0000259" key="3">
    <source>
        <dbReference type="PROSITE" id="PS50887"/>
    </source>
</evidence>
<dbReference type="GO" id="GO:0052621">
    <property type="term" value="F:diguanylate cyclase activity"/>
    <property type="evidence" value="ECO:0007669"/>
    <property type="project" value="UniProtKB-EC"/>
</dbReference>
<dbReference type="Gene3D" id="3.30.70.270">
    <property type="match status" value="1"/>
</dbReference>
<evidence type="ECO:0000313" key="5">
    <source>
        <dbReference type="Proteomes" id="UP000005778"/>
    </source>
</evidence>
<dbReference type="Pfam" id="PF00990">
    <property type="entry name" value="GGDEF"/>
    <property type="match status" value="1"/>
</dbReference>
<feature type="domain" description="GGDEF" evidence="3">
    <location>
        <begin position="35"/>
        <end position="169"/>
    </location>
</feature>
<protein>
    <recommendedName>
        <fullName evidence="1">diguanylate cyclase</fullName>
        <ecNumber evidence="1">2.7.7.65</ecNumber>
    </recommendedName>
</protein>
<evidence type="ECO:0000256" key="1">
    <source>
        <dbReference type="ARBA" id="ARBA00012528"/>
    </source>
</evidence>
<name>I5B6T2_9BACT</name>
<dbReference type="InterPro" id="IPR050469">
    <property type="entry name" value="Diguanylate_Cyclase"/>
</dbReference>
<dbReference type="HOGENOM" id="CLU_000445_11_16_7"/>
<dbReference type="eggNOG" id="COG3706">
    <property type="taxonomic scope" value="Bacteria"/>
</dbReference>
<comment type="catalytic activity">
    <reaction evidence="2">
        <text>2 GTP = 3',3'-c-di-GMP + 2 diphosphate</text>
        <dbReference type="Rhea" id="RHEA:24898"/>
        <dbReference type="ChEBI" id="CHEBI:33019"/>
        <dbReference type="ChEBI" id="CHEBI:37565"/>
        <dbReference type="ChEBI" id="CHEBI:58805"/>
        <dbReference type="EC" id="2.7.7.65"/>
    </reaction>
</comment>
<dbReference type="CDD" id="cd01949">
    <property type="entry name" value="GGDEF"/>
    <property type="match status" value="1"/>
</dbReference>
<dbReference type="STRING" id="879212.DespoDRAFT_03428"/>
<dbReference type="PROSITE" id="PS50887">
    <property type="entry name" value="GGDEF"/>
    <property type="match status" value="1"/>
</dbReference>
<dbReference type="EMBL" id="CM001488">
    <property type="protein sequence ID" value="EIM65195.1"/>
    <property type="molecule type" value="Genomic_DNA"/>
</dbReference>
<dbReference type="AlphaFoldDB" id="I5B6T2"/>
<dbReference type="PANTHER" id="PTHR45138">
    <property type="entry name" value="REGULATORY COMPONENTS OF SENSORY TRANSDUCTION SYSTEM"/>
    <property type="match status" value="1"/>
</dbReference>
<sequence>MNQLDMMATRDVLTRVLTRKRFFELGEPLFNASGSELYVLMIDIDYLKKINDQYGHDVGDIVLKTVANVIKDVLPPDAIFGRMGGKDFSVMYTAQTHEVSMDIVSDILKTVAETRIPLKDGSAVSCTISIGIGRKYPEFNSLGSLLQEADITLCQAKESGRNTSIFRDR</sequence>
<organism evidence="4 5">
    <name type="scientific">Desulfobacter postgatei 2ac9</name>
    <dbReference type="NCBI Taxonomy" id="879212"/>
    <lineage>
        <taxon>Bacteria</taxon>
        <taxon>Pseudomonadati</taxon>
        <taxon>Thermodesulfobacteriota</taxon>
        <taxon>Desulfobacteria</taxon>
        <taxon>Desulfobacterales</taxon>
        <taxon>Desulfobacteraceae</taxon>
        <taxon>Desulfobacter</taxon>
    </lineage>
</organism>
<dbReference type="EC" id="2.7.7.65" evidence="1"/>
<dbReference type="InterPro" id="IPR029787">
    <property type="entry name" value="Nucleotide_cyclase"/>
</dbReference>
<dbReference type="OrthoDB" id="9783076at2"/>
<evidence type="ECO:0000313" key="4">
    <source>
        <dbReference type="EMBL" id="EIM65195.1"/>
    </source>
</evidence>